<organism evidence="2 3">
    <name type="scientific">Nitrospirillum amazonense</name>
    <dbReference type="NCBI Taxonomy" id="28077"/>
    <lineage>
        <taxon>Bacteria</taxon>
        <taxon>Pseudomonadati</taxon>
        <taxon>Pseudomonadota</taxon>
        <taxon>Alphaproteobacteria</taxon>
        <taxon>Rhodospirillales</taxon>
        <taxon>Azospirillaceae</taxon>
        <taxon>Nitrospirillum</taxon>
    </lineage>
</organism>
<dbReference type="EMBL" id="VITN01000040">
    <property type="protein sequence ID" value="TWB09662.1"/>
    <property type="molecule type" value="Genomic_DNA"/>
</dbReference>
<comment type="caution">
    <text evidence="2">The sequence shown here is derived from an EMBL/GenBank/DDBJ whole genome shotgun (WGS) entry which is preliminary data.</text>
</comment>
<dbReference type="PROSITE" id="PS00409">
    <property type="entry name" value="PROKAR_NTER_METHYL"/>
    <property type="match status" value="1"/>
</dbReference>
<protein>
    <submittedName>
        <fullName evidence="2">Type II secretion system protein H (GspH)</fullName>
    </submittedName>
</protein>
<evidence type="ECO:0000256" key="1">
    <source>
        <dbReference type="SAM" id="Phobius"/>
    </source>
</evidence>
<dbReference type="Proteomes" id="UP000319859">
    <property type="component" value="Unassembled WGS sequence"/>
</dbReference>
<keyword evidence="1" id="KW-0472">Membrane</keyword>
<dbReference type="Pfam" id="PF07963">
    <property type="entry name" value="N_methyl"/>
    <property type="match status" value="1"/>
</dbReference>
<feature type="transmembrane region" description="Helical" evidence="1">
    <location>
        <begin position="6"/>
        <end position="29"/>
    </location>
</feature>
<accession>A0A560EJW1</accession>
<keyword evidence="1" id="KW-1133">Transmembrane helix</keyword>
<keyword evidence="1" id="KW-0812">Transmembrane</keyword>
<dbReference type="SUPFAM" id="SSF54523">
    <property type="entry name" value="Pili subunits"/>
    <property type="match status" value="1"/>
</dbReference>
<sequence>MRNAGFTLVELLVVLAIMGLAGSVLSLGLQQRLPGLRLDAAVSAIEEELRSRQSNALVSRRDVTFSLKDLEGNTAAVRAARLRRIAAVEVRIAGADPGFPDAIRFLAGGWSKGGRLTLRDGGREKVVLVDWPLGSVHVELHDTK</sequence>
<dbReference type="AlphaFoldDB" id="A0A560EJW1"/>
<name>A0A560EJW1_9PROT</name>
<gene>
    <name evidence="2" type="ORF">FBZ89_1407</name>
</gene>
<dbReference type="InterPro" id="IPR012902">
    <property type="entry name" value="N_methyl_site"/>
</dbReference>
<proteinExistence type="predicted"/>
<evidence type="ECO:0000313" key="2">
    <source>
        <dbReference type="EMBL" id="TWB09662.1"/>
    </source>
</evidence>
<evidence type="ECO:0000313" key="3">
    <source>
        <dbReference type="Proteomes" id="UP000319859"/>
    </source>
</evidence>
<reference evidence="2 3" key="1">
    <citation type="submission" date="2019-06" db="EMBL/GenBank/DDBJ databases">
        <title>Genomic Encyclopedia of Type Strains, Phase IV (KMG-V): Genome sequencing to study the core and pangenomes of soil and plant-associated prokaryotes.</title>
        <authorList>
            <person name="Whitman W."/>
        </authorList>
    </citation>
    <scope>NUCLEOTIDE SEQUENCE [LARGE SCALE GENOMIC DNA]</scope>
    <source>
        <strain evidence="2 3">BR 11880</strain>
    </source>
</reference>
<dbReference type="OrthoDB" id="8481584at2"/>
<dbReference type="RefSeq" id="WP_145754572.1">
    <property type="nucleotide sequence ID" value="NZ_VITN01000040.1"/>
</dbReference>
<dbReference type="NCBIfam" id="TIGR02532">
    <property type="entry name" value="IV_pilin_GFxxxE"/>
    <property type="match status" value="1"/>
</dbReference>
<dbReference type="InterPro" id="IPR045584">
    <property type="entry name" value="Pilin-like"/>
</dbReference>